<protein>
    <submittedName>
        <fullName evidence="1">Uncharacterized protein</fullName>
    </submittedName>
</protein>
<organism evidence="1 2">
    <name type="scientific">Actinomadura meyerae</name>
    <dbReference type="NCBI Taxonomy" id="240840"/>
    <lineage>
        <taxon>Bacteria</taxon>
        <taxon>Bacillati</taxon>
        <taxon>Actinomycetota</taxon>
        <taxon>Actinomycetes</taxon>
        <taxon>Streptosporangiales</taxon>
        <taxon>Thermomonosporaceae</taxon>
        <taxon>Actinomadura</taxon>
    </lineage>
</organism>
<gene>
    <name evidence="1" type="ORF">SAMN05443665_101754</name>
</gene>
<reference evidence="1 2" key="1">
    <citation type="submission" date="2017-06" db="EMBL/GenBank/DDBJ databases">
        <authorList>
            <person name="Kim H.J."/>
            <person name="Triplett B.A."/>
        </authorList>
    </citation>
    <scope>NUCLEOTIDE SEQUENCE [LARGE SCALE GENOMIC DNA]</scope>
    <source>
        <strain evidence="1 2">DSM 44715</strain>
    </source>
</reference>
<evidence type="ECO:0000313" key="1">
    <source>
        <dbReference type="EMBL" id="SNT14425.1"/>
    </source>
</evidence>
<proteinExistence type="predicted"/>
<keyword evidence="2" id="KW-1185">Reference proteome</keyword>
<accession>A0A239K8J2</accession>
<evidence type="ECO:0000313" key="2">
    <source>
        <dbReference type="Proteomes" id="UP000198318"/>
    </source>
</evidence>
<dbReference type="Proteomes" id="UP000198318">
    <property type="component" value="Unassembled WGS sequence"/>
</dbReference>
<name>A0A239K8J2_9ACTN</name>
<dbReference type="RefSeq" id="WP_089327369.1">
    <property type="nucleotide sequence ID" value="NZ_FZOR01000017.1"/>
</dbReference>
<dbReference type="AlphaFoldDB" id="A0A239K8J2"/>
<sequence>MTDTAPALQTRPFGPMDALYCALRRSLPQILAVHVRDPEEYIRVTYRAAGPADIAWDDDAEQYRWSAGATGMLGSRAELDRVVAAVAEHLEAVLLGGPAESRPEHP</sequence>
<dbReference type="OrthoDB" id="3478846at2"/>
<dbReference type="EMBL" id="FZOR01000017">
    <property type="protein sequence ID" value="SNT14425.1"/>
    <property type="molecule type" value="Genomic_DNA"/>
</dbReference>